<gene>
    <name evidence="1" type="ORF">LITE_LOCUS14308</name>
</gene>
<evidence type="ECO:0000313" key="2">
    <source>
        <dbReference type="Proteomes" id="UP001154282"/>
    </source>
</evidence>
<dbReference type="Proteomes" id="UP001154282">
    <property type="component" value="Unassembled WGS sequence"/>
</dbReference>
<name>A0AAV0JHL7_9ROSI</name>
<evidence type="ECO:0000313" key="1">
    <source>
        <dbReference type="EMBL" id="CAI0409246.1"/>
    </source>
</evidence>
<dbReference type="EMBL" id="CAMGYJ010000005">
    <property type="protein sequence ID" value="CAI0409246.1"/>
    <property type="molecule type" value="Genomic_DNA"/>
</dbReference>
<keyword evidence="2" id="KW-1185">Reference proteome</keyword>
<sequence>MSAIFLARRSAAAAVCVDSSASRLCGLATLPAAEGRKQEGRGIREHDHNYSGEEGAAAFVADTLKEGVKKATEVADAVGEGVKRTVDGAWRAGSDANQEVRETVAGDAGGGDNGVKVEEEETVVDQVVEEMKKVDGPVDMAEYRAMEQNIEDLKQ</sequence>
<reference evidence="1" key="1">
    <citation type="submission" date="2022-08" db="EMBL/GenBank/DDBJ databases">
        <authorList>
            <person name="Gutierrez-Valencia J."/>
        </authorList>
    </citation>
    <scope>NUCLEOTIDE SEQUENCE</scope>
</reference>
<organism evidence="1 2">
    <name type="scientific">Linum tenue</name>
    <dbReference type="NCBI Taxonomy" id="586396"/>
    <lineage>
        <taxon>Eukaryota</taxon>
        <taxon>Viridiplantae</taxon>
        <taxon>Streptophyta</taxon>
        <taxon>Embryophyta</taxon>
        <taxon>Tracheophyta</taxon>
        <taxon>Spermatophyta</taxon>
        <taxon>Magnoliopsida</taxon>
        <taxon>eudicotyledons</taxon>
        <taxon>Gunneridae</taxon>
        <taxon>Pentapetalae</taxon>
        <taxon>rosids</taxon>
        <taxon>fabids</taxon>
        <taxon>Malpighiales</taxon>
        <taxon>Linaceae</taxon>
        <taxon>Linum</taxon>
    </lineage>
</organism>
<dbReference type="AlphaFoldDB" id="A0AAV0JHL7"/>
<accession>A0AAV0JHL7</accession>
<comment type="caution">
    <text evidence="1">The sequence shown here is derived from an EMBL/GenBank/DDBJ whole genome shotgun (WGS) entry which is preliminary data.</text>
</comment>
<protein>
    <submittedName>
        <fullName evidence="1">Uncharacterized protein</fullName>
    </submittedName>
</protein>
<proteinExistence type="predicted"/>